<protein>
    <submittedName>
        <fullName evidence="5">cAMP-binding proteins-catabolite gene activator and regulatory subunit of cAMP-dependent protein kinases</fullName>
    </submittedName>
</protein>
<dbReference type="eggNOG" id="ENOG5032P9E">
    <property type="taxonomic scope" value="Bacteria"/>
</dbReference>
<dbReference type="InterPro" id="IPR036390">
    <property type="entry name" value="WH_DNA-bd_sf"/>
</dbReference>
<keyword evidence="6" id="KW-1185">Reference proteome</keyword>
<dbReference type="GO" id="GO:0003677">
    <property type="term" value="F:DNA binding"/>
    <property type="evidence" value="ECO:0007669"/>
    <property type="project" value="UniProtKB-KW"/>
</dbReference>
<dbReference type="InterPro" id="IPR018490">
    <property type="entry name" value="cNMP-bd_dom_sf"/>
</dbReference>
<keyword evidence="1" id="KW-0805">Transcription regulation</keyword>
<dbReference type="SUPFAM" id="SSF51206">
    <property type="entry name" value="cAMP-binding domain-like"/>
    <property type="match status" value="1"/>
</dbReference>
<feature type="domain" description="HTH crp-type" evidence="4">
    <location>
        <begin position="145"/>
        <end position="216"/>
    </location>
</feature>
<evidence type="ECO:0000313" key="6">
    <source>
        <dbReference type="Proteomes" id="UP000000753"/>
    </source>
</evidence>
<dbReference type="KEGG" id="swp:swp_4418"/>
<dbReference type="HOGENOM" id="CLU_1128450_0_0_6"/>
<gene>
    <name evidence="5" type="ordered locus">swp_4418</name>
</gene>
<dbReference type="Proteomes" id="UP000000753">
    <property type="component" value="Chromosome"/>
</dbReference>
<proteinExistence type="predicted"/>
<dbReference type="Gene3D" id="2.60.120.10">
    <property type="entry name" value="Jelly Rolls"/>
    <property type="match status" value="1"/>
</dbReference>
<dbReference type="AlphaFoldDB" id="B8CTF4"/>
<dbReference type="SMART" id="SM00419">
    <property type="entry name" value="HTH_CRP"/>
    <property type="match status" value="1"/>
</dbReference>
<dbReference type="RefSeq" id="WP_020914398.1">
    <property type="nucleotide sequence ID" value="NC_011566.1"/>
</dbReference>
<dbReference type="OrthoDB" id="6213632at2"/>
<keyword evidence="2" id="KW-0238">DNA-binding</keyword>
<accession>B8CTF4</accession>
<keyword evidence="3" id="KW-0804">Transcription</keyword>
<evidence type="ECO:0000256" key="3">
    <source>
        <dbReference type="ARBA" id="ARBA00023163"/>
    </source>
</evidence>
<dbReference type="InterPro" id="IPR012318">
    <property type="entry name" value="HTH_CRP"/>
</dbReference>
<sequence length="238" mass="27070">MIDSTLLKALNWNTELSTDLTEKLLSIAQLKTQLKASEMDEARIAHQGTSFVLEGTVTICLQTPNLKTVNNIVMGKGEWFGNYDSNNASYTPFFITGIGAVKLIHFSNFDLHRLAQENIEIYKWFHSLSVMAKTKWLQSQLMMSENKLKRVVYLLLELAAHIPLLRGETPKVSISQQQISQITGIARQRVNEVIKQLEKEQLLQIKRSCIYLTDLTGLGHTLDKVDLSLRDPRLMIDL</sequence>
<dbReference type="GO" id="GO:0006355">
    <property type="term" value="P:regulation of DNA-templated transcription"/>
    <property type="evidence" value="ECO:0007669"/>
    <property type="project" value="InterPro"/>
</dbReference>
<evidence type="ECO:0000256" key="1">
    <source>
        <dbReference type="ARBA" id="ARBA00023015"/>
    </source>
</evidence>
<dbReference type="STRING" id="225849.swp_4418"/>
<organism evidence="5 6">
    <name type="scientific">Shewanella piezotolerans (strain WP3 / JCM 13877)</name>
    <dbReference type="NCBI Taxonomy" id="225849"/>
    <lineage>
        <taxon>Bacteria</taxon>
        <taxon>Pseudomonadati</taxon>
        <taxon>Pseudomonadota</taxon>
        <taxon>Gammaproteobacteria</taxon>
        <taxon>Alteromonadales</taxon>
        <taxon>Shewanellaceae</taxon>
        <taxon>Shewanella</taxon>
    </lineage>
</organism>
<reference evidence="5 6" key="1">
    <citation type="journal article" date="2008" name="PLoS ONE">
        <title>Environmental adaptation: genomic analysis of the piezotolerant and psychrotolerant deep-sea iron reducing bacterium Shewanella piezotolerans WP3.</title>
        <authorList>
            <person name="Wang F."/>
            <person name="Wang J."/>
            <person name="Jian H."/>
            <person name="Zhang B."/>
            <person name="Li S."/>
            <person name="Wang F."/>
            <person name="Zeng X."/>
            <person name="Gao L."/>
            <person name="Bartlett D.H."/>
            <person name="Yu J."/>
            <person name="Hu S."/>
            <person name="Xiao X."/>
        </authorList>
    </citation>
    <scope>NUCLEOTIDE SEQUENCE [LARGE SCALE GENOMIC DNA]</scope>
    <source>
        <strain evidence="6">WP3 / JCM 13877</strain>
    </source>
</reference>
<dbReference type="Pfam" id="PF13545">
    <property type="entry name" value="HTH_Crp_2"/>
    <property type="match status" value="1"/>
</dbReference>
<evidence type="ECO:0000256" key="2">
    <source>
        <dbReference type="ARBA" id="ARBA00023125"/>
    </source>
</evidence>
<evidence type="ECO:0000313" key="5">
    <source>
        <dbReference type="EMBL" id="ACJ31063.1"/>
    </source>
</evidence>
<dbReference type="EMBL" id="CP000472">
    <property type="protein sequence ID" value="ACJ31063.1"/>
    <property type="molecule type" value="Genomic_DNA"/>
</dbReference>
<dbReference type="InterPro" id="IPR014710">
    <property type="entry name" value="RmlC-like_jellyroll"/>
</dbReference>
<dbReference type="SUPFAM" id="SSF46785">
    <property type="entry name" value="Winged helix' DNA-binding domain"/>
    <property type="match status" value="1"/>
</dbReference>
<name>B8CTF4_SHEPW</name>
<evidence type="ECO:0000259" key="4">
    <source>
        <dbReference type="PROSITE" id="PS51063"/>
    </source>
</evidence>
<dbReference type="PROSITE" id="PS51063">
    <property type="entry name" value="HTH_CRP_2"/>
    <property type="match status" value="1"/>
</dbReference>